<evidence type="ECO:0000256" key="3">
    <source>
        <dbReference type="ARBA" id="ARBA00022884"/>
    </source>
</evidence>
<dbReference type="SUPFAM" id="SSF52540">
    <property type="entry name" value="P-loop containing nucleoside triphosphate hydrolases"/>
    <property type="match status" value="1"/>
</dbReference>
<dbReference type="EMBL" id="QGKV02000649">
    <property type="protein sequence ID" value="KAF3579048.1"/>
    <property type="molecule type" value="Genomic_DNA"/>
</dbReference>
<evidence type="ECO:0000256" key="2">
    <source>
        <dbReference type="ARBA" id="ARBA00022806"/>
    </source>
</evidence>
<dbReference type="InterPro" id="IPR011545">
    <property type="entry name" value="DEAD/DEAH_box_helicase_dom"/>
</dbReference>
<organism evidence="6 7">
    <name type="scientific">Brassica cretica</name>
    <name type="common">Mustard</name>
    <dbReference type="NCBI Taxonomy" id="69181"/>
    <lineage>
        <taxon>Eukaryota</taxon>
        <taxon>Viridiplantae</taxon>
        <taxon>Streptophyta</taxon>
        <taxon>Embryophyta</taxon>
        <taxon>Tracheophyta</taxon>
        <taxon>Spermatophyta</taxon>
        <taxon>Magnoliopsida</taxon>
        <taxon>eudicotyledons</taxon>
        <taxon>Gunneridae</taxon>
        <taxon>Pentapetalae</taxon>
        <taxon>rosids</taxon>
        <taxon>malvids</taxon>
        <taxon>Brassicales</taxon>
        <taxon>Brassicaceae</taxon>
        <taxon>Brassiceae</taxon>
        <taxon>Brassica</taxon>
    </lineage>
</organism>
<dbReference type="PROSITE" id="PS51192">
    <property type="entry name" value="HELICASE_ATP_BIND_1"/>
    <property type="match status" value="1"/>
</dbReference>
<sequence length="370" mass="40990">MSASWADAADSDREVNPFGGDANQENTSIDFDDYEDTPIETSGEDVPPPVHAFADIDLGEALNLNIRRQGLVAFCFPIISGIMRDQHGERPLGSRTVYPLALILSPSRELASQIHDKAKKISYQTGVKVVVAYGGTPIDQQLMELEKGVDILVATPGRLNELLERATVTMQMIKFLALDEADRMMDMGFEPQIRKIVEQMDMPPRGVRQTMLFSATFPREIQVLEYHMEFLETFGCIWSSKQVFKVIIGRAAHGNDQSGATPSSRSDLPIGATLPERQGGVARVFITRRRENESGATSPERHHQVALISLSERPYQSDREESLAFSSPGDARTSPERPLAATQRGRSRSMERLVGATSRGRCASYFCSNL</sequence>
<keyword evidence="2" id="KW-0067">ATP-binding</keyword>
<keyword evidence="2" id="KW-0547">Nucleotide-binding</keyword>
<name>A0ABQ7DM34_BRACR</name>
<protein>
    <recommendedName>
        <fullName evidence="5">Helicase ATP-binding domain-containing protein</fullName>
    </recommendedName>
</protein>
<keyword evidence="1" id="KW-0378">Hydrolase</keyword>
<dbReference type="Pfam" id="PF00270">
    <property type="entry name" value="DEAD"/>
    <property type="match status" value="1"/>
</dbReference>
<feature type="region of interest" description="Disordered" evidence="4">
    <location>
        <begin position="254"/>
        <end position="273"/>
    </location>
</feature>
<feature type="domain" description="Helicase ATP-binding" evidence="5">
    <location>
        <begin position="72"/>
        <end position="235"/>
    </location>
</feature>
<evidence type="ECO:0000259" key="5">
    <source>
        <dbReference type="PROSITE" id="PS51192"/>
    </source>
</evidence>
<dbReference type="Proteomes" id="UP000266723">
    <property type="component" value="Unassembled WGS sequence"/>
</dbReference>
<accession>A0ABQ7DM34</accession>
<keyword evidence="7" id="KW-1185">Reference proteome</keyword>
<dbReference type="Gene3D" id="3.40.50.300">
    <property type="entry name" value="P-loop containing nucleotide triphosphate hydrolases"/>
    <property type="match status" value="1"/>
</dbReference>
<feature type="region of interest" description="Disordered" evidence="4">
    <location>
        <begin position="1"/>
        <end position="30"/>
    </location>
</feature>
<evidence type="ECO:0000313" key="7">
    <source>
        <dbReference type="Proteomes" id="UP000266723"/>
    </source>
</evidence>
<feature type="region of interest" description="Disordered" evidence="4">
    <location>
        <begin position="310"/>
        <end position="351"/>
    </location>
</feature>
<evidence type="ECO:0000313" key="6">
    <source>
        <dbReference type="EMBL" id="KAF3579048.1"/>
    </source>
</evidence>
<keyword evidence="3" id="KW-0694">RNA-binding</keyword>
<feature type="compositionally biased region" description="Polar residues" evidence="4">
    <location>
        <begin position="255"/>
        <end position="266"/>
    </location>
</feature>
<evidence type="ECO:0000256" key="1">
    <source>
        <dbReference type="ARBA" id="ARBA00022801"/>
    </source>
</evidence>
<keyword evidence="2" id="KW-0347">Helicase</keyword>
<dbReference type="InterPro" id="IPR014001">
    <property type="entry name" value="Helicase_ATP-bd"/>
</dbReference>
<comment type="caution">
    <text evidence="6">The sequence shown here is derived from an EMBL/GenBank/DDBJ whole genome shotgun (WGS) entry which is preliminary data.</text>
</comment>
<dbReference type="PANTHER" id="PTHR47958">
    <property type="entry name" value="ATP-DEPENDENT RNA HELICASE DBP3"/>
    <property type="match status" value="1"/>
</dbReference>
<proteinExistence type="predicted"/>
<evidence type="ECO:0000256" key="4">
    <source>
        <dbReference type="SAM" id="MobiDB-lite"/>
    </source>
</evidence>
<dbReference type="InterPro" id="IPR027417">
    <property type="entry name" value="P-loop_NTPase"/>
</dbReference>
<gene>
    <name evidence="6" type="ORF">DY000_02032322</name>
</gene>
<dbReference type="SMART" id="SM00487">
    <property type="entry name" value="DEXDc"/>
    <property type="match status" value="1"/>
</dbReference>
<reference evidence="6 7" key="1">
    <citation type="journal article" date="2020" name="BMC Genomics">
        <title>Intraspecific diversification of the crop wild relative Brassica cretica Lam. using demographic model selection.</title>
        <authorList>
            <person name="Kioukis A."/>
            <person name="Michalopoulou V.A."/>
            <person name="Briers L."/>
            <person name="Pirintsos S."/>
            <person name="Studholme D.J."/>
            <person name="Pavlidis P."/>
            <person name="Sarris P.F."/>
        </authorList>
    </citation>
    <scope>NUCLEOTIDE SEQUENCE [LARGE SCALE GENOMIC DNA]</scope>
    <source>
        <strain evidence="7">cv. PFS-1207/04</strain>
    </source>
</reference>